<dbReference type="Proteomes" id="UP001138757">
    <property type="component" value="Unassembled WGS sequence"/>
</dbReference>
<dbReference type="PANTHER" id="PTHR42792:SF1">
    <property type="entry name" value="FLAGELLAR HOOK-ASSOCIATED PROTEIN 3"/>
    <property type="match status" value="1"/>
</dbReference>
<keyword evidence="7" id="KW-1185">Reference proteome</keyword>
<comment type="function">
    <text evidence="3">Flagellin is the subunit protein which polymerizes to form the filaments of bacterial flagella.</text>
</comment>
<feature type="domain" description="Flagellin C-terminal" evidence="5">
    <location>
        <begin position="199"/>
        <end position="276"/>
    </location>
</feature>
<proteinExistence type="inferred from homology"/>
<dbReference type="AlphaFoldDB" id="A0A9X1IRB2"/>
<reference evidence="6" key="1">
    <citation type="submission" date="2021-05" db="EMBL/GenBank/DDBJ databases">
        <title>Genome of Sphingobium sp. strain.</title>
        <authorList>
            <person name="Fan R."/>
        </authorList>
    </citation>
    <scope>NUCLEOTIDE SEQUENCE</scope>
    <source>
        <strain evidence="6">H33</strain>
    </source>
</reference>
<comment type="caution">
    <text evidence="6">The sequence shown here is derived from an EMBL/GenBank/DDBJ whole genome shotgun (WGS) entry which is preliminary data.</text>
</comment>
<protein>
    <recommendedName>
        <fullName evidence="3">Flagellin</fullName>
    </recommendedName>
</protein>
<evidence type="ECO:0000313" key="6">
    <source>
        <dbReference type="EMBL" id="MBT2187080.1"/>
    </source>
</evidence>
<evidence type="ECO:0000256" key="1">
    <source>
        <dbReference type="ARBA" id="ARBA00005709"/>
    </source>
</evidence>
<comment type="subcellular location">
    <subcellularLocation>
        <location evidence="3">Secreted</location>
    </subcellularLocation>
    <subcellularLocation>
        <location evidence="3">Bacterial flagellum</location>
    </subcellularLocation>
</comment>
<dbReference type="PANTHER" id="PTHR42792">
    <property type="entry name" value="FLAGELLIN"/>
    <property type="match status" value="1"/>
</dbReference>
<evidence type="ECO:0000259" key="5">
    <source>
        <dbReference type="Pfam" id="PF00700"/>
    </source>
</evidence>
<dbReference type="InterPro" id="IPR001492">
    <property type="entry name" value="Flagellin"/>
</dbReference>
<sequence>MVFITSQSISAEINRQQLMSKEIATEQGKISSGHKLNQASDNPQDWVQISLVGRQQSLTTAWQSNLTFADSRSTKASANLNDINTLMTKVTDLLVTSTSTSQGSPGREAVAQQLEGIRQTINDLLNQTDYQGQPVFDDTNTVNVPVGAGLSIEAVGTRQSIADNAVGTRSLDQVLSDAITAVRSGTDADRSAALADTRTALDHVIVAQSLQGVRAQRIEDMGNRLTDNSLALTERRSTLEDTDLTETITKLQQKLTTLEAAQQAFARINRQTLFDLIS</sequence>
<dbReference type="GO" id="GO:0005198">
    <property type="term" value="F:structural molecule activity"/>
    <property type="evidence" value="ECO:0007669"/>
    <property type="project" value="UniProtKB-UniRule"/>
</dbReference>
<evidence type="ECO:0000256" key="2">
    <source>
        <dbReference type="ARBA" id="ARBA00023143"/>
    </source>
</evidence>
<dbReference type="InterPro" id="IPR001029">
    <property type="entry name" value="Flagellin_N"/>
</dbReference>
<dbReference type="EMBL" id="JAHGAW010000005">
    <property type="protein sequence ID" value="MBT2187080.1"/>
    <property type="molecule type" value="Genomic_DNA"/>
</dbReference>
<keyword evidence="3" id="KW-0964">Secreted</keyword>
<dbReference type="InterPro" id="IPR046358">
    <property type="entry name" value="Flagellin_C"/>
</dbReference>
<keyword evidence="6" id="KW-0969">Cilium</keyword>
<dbReference type="GO" id="GO:0009288">
    <property type="term" value="C:bacterial-type flagellum"/>
    <property type="evidence" value="ECO:0007669"/>
    <property type="project" value="UniProtKB-SubCell"/>
</dbReference>
<keyword evidence="6" id="KW-0282">Flagellum</keyword>
<dbReference type="SUPFAM" id="SSF64518">
    <property type="entry name" value="Phase 1 flagellin"/>
    <property type="match status" value="1"/>
</dbReference>
<organism evidence="6 7">
    <name type="scientific">Sphingobium nicotianae</name>
    <dbReference type="NCBI Taxonomy" id="2782607"/>
    <lineage>
        <taxon>Bacteria</taxon>
        <taxon>Pseudomonadati</taxon>
        <taxon>Pseudomonadota</taxon>
        <taxon>Alphaproteobacteria</taxon>
        <taxon>Sphingomonadales</taxon>
        <taxon>Sphingomonadaceae</taxon>
        <taxon>Sphingobium</taxon>
    </lineage>
</organism>
<dbReference type="RefSeq" id="WP_214622830.1">
    <property type="nucleotide sequence ID" value="NZ_JAHGAW010000005.1"/>
</dbReference>
<feature type="domain" description="Flagellin N-terminal" evidence="4">
    <location>
        <begin position="19"/>
        <end position="141"/>
    </location>
</feature>
<name>A0A9X1IRB2_9SPHN</name>
<keyword evidence="6" id="KW-0966">Cell projection</keyword>
<comment type="similarity">
    <text evidence="1 3">Belongs to the bacterial flagellin family.</text>
</comment>
<evidence type="ECO:0000256" key="3">
    <source>
        <dbReference type="RuleBase" id="RU362073"/>
    </source>
</evidence>
<dbReference type="Pfam" id="PF00700">
    <property type="entry name" value="Flagellin_C"/>
    <property type="match status" value="1"/>
</dbReference>
<dbReference type="GO" id="GO:0005576">
    <property type="term" value="C:extracellular region"/>
    <property type="evidence" value="ECO:0007669"/>
    <property type="project" value="UniProtKB-SubCell"/>
</dbReference>
<accession>A0A9X1IRB2</accession>
<keyword evidence="2 3" id="KW-0975">Bacterial flagellum</keyword>
<evidence type="ECO:0000259" key="4">
    <source>
        <dbReference type="Pfam" id="PF00669"/>
    </source>
</evidence>
<evidence type="ECO:0000313" key="7">
    <source>
        <dbReference type="Proteomes" id="UP001138757"/>
    </source>
</evidence>
<dbReference type="Gene3D" id="1.20.1330.10">
    <property type="entry name" value="f41 fragment of flagellin, N-terminal domain"/>
    <property type="match status" value="1"/>
</dbReference>
<dbReference type="Pfam" id="PF00669">
    <property type="entry name" value="Flagellin_N"/>
    <property type="match status" value="1"/>
</dbReference>
<gene>
    <name evidence="6" type="ORF">KK488_08990</name>
</gene>